<dbReference type="HAMAP" id="MF_00073">
    <property type="entry name" value="NusB"/>
    <property type="match status" value="1"/>
</dbReference>
<dbReference type="GO" id="GO:0003723">
    <property type="term" value="F:RNA binding"/>
    <property type="evidence" value="ECO:0007669"/>
    <property type="project" value="UniProtKB-UniRule"/>
</dbReference>
<evidence type="ECO:0000256" key="3">
    <source>
        <dbReference type="ARBA" id="ARBA00022884"/>
    </source>
</evidence>
<comment type="function">
    <text evidence="6">Involved in transcription antitermination. Required for transcription of ribosomal RNA (rRNA) genes. Binds specifically to the boxA antiterminator sequence of the ribosomal RNA (rrn) operons.</text>
</comment>
<dbReference type="RefSeq" id="WP_263036772.1">
    <property type="nucleotide sequence ID" value="NZ_JAOTPL010000002.1"/>
</dbReference>
<dbReference type="EMBL" id="JAOTPL010000002">
    <property type="protein sequence ID" value="MCU7693285.1"/>
    <property type="molecule type" value="Genomic_DNA"/>
</dbReference>
<evidence type="ECO:0000313" key="9">
    <source>
        <dbReference type="Proteomes" id="UP001209317"/>
    </source>
</evidence>
<dbReference type="InterPro" id="IPR035926">
    <property type="entry name" value="NusB-like_sf"/>
</dbReference>
<reference evidence="8" key="1">
    <citation type="submission" date="2022-10" db="EMBL/GenBank/DDBJ databases">
        <authorList>
            <person name="Kim H.S."/>
            <person name="Kim J.-S."/>
            <person name="Suh M.K."/>
            <person name="Eom M.K."/>
            <person name="Lee J.-S."/>
        </authorList>
    </citation>
    <scope>NUCLEOTIDE SEQUENCE</scope>
    <source>
        <strain evidence="8">LIP-5</strain>
    </source>
</reference>
<accession>A0AAE3LPA1</accession>
<comment type="caution">
    <text evidence="8">The sequence shown here is derived from an EMBL/GenBank/DDBJ whole genome shotgun (WGS) entry which is preliminary data.</text>
</comment>
<dbReference type="GO" id="GO:0005829">
    <property type="term" value="C:cytosol"/>
    <property type="evidence" value="ECO:0007669"/>
    <property type="project" value="TreeGrafter"/>
</dbReference>
<proteinExistence type="inferred from homology"/>
<keyword evidence="5 6" id="KW-0804">Transcription</keyword>
<gene>
    <name evidence="6 8" type="primary">nusB</name>
    <name evidence="8" type="ORF">OD355_02000</name>
</gene>
<keyword evidence="4 6" id="KW-0805">Transcription regulation</keyword>
<dbReference type="Gene3D" id="1.10.940.10">
    <property type="entry name" value="NusB-like"/>
    <property type="match status" value="1"/>
</dbReference>
<dbReference type="InterPro" id="IPR011605">
    <property type="entry name" value="NusB_fam"/>
</dbReference>
<dbReference type="NCBIfam" id="TIGR01951">
    <property type="entry name" value="nusB"/>
    <property type="match status" value="1"/>
</dbReference>
<comment type="similarity">
    <text evidence="1 6">Belongs to the NusB family.</text>
</comment>
<evidence type="ECO:0000256" key="5">
    <source>
        <dbReference type="ARBA" id="ARBA00023163"/>
    </source>
</evidence>
<sequence length="313" mass="36703">MVNRRNIRIKVMQLLYSLETMQSGENKSGRNAEKELTGRLELSRKLLFYILHFITEIAQYAEIDAKQRASRYIVREADKNVNIKIAGNEIVWALFESEAFKMAVSQDKLSYEEDKDLIKKIYIQLTETDEYQRYILEESRNRKAETKILQFIFSDLLLGNETFISLLEEKFENWDDDGETAVATVMHLLDKPRSLKYNLVEFIGKDKLDYAKDLLRTVLEKDTHLTELIKPKLNNWDEDRIALIDMILLKMGISELLYFETIPPKVTINEYIDIAKEYSTENSGQFINGTLDSIKKDLEAQNKMNKIDFKKNK</sequence>
<name>A0AAE3LPA1_9BACT</name>
<evidence type="ECO:0000313" key="8">
    <source>
        <dbReference type="EMBL" id="MCU7693285.1"/>
    </source>
</evidence>
<dbReference type="SUPFAM" id="SSF48013">
    <property type="entry name" value="NusB-like"/>
    <property type="match status" value="1"/>
</dbReference>
<keyword evidence="3 6" id="KW-0694">RNA-binding</keyword>
<keyword evidence="9" id="KW-1185">Reference proteome</keyword>
<keyword evidence="2 6" id="KW-0889">Transcription antitermination</keyword>
<evidence type="ECO:0000256" key="6">
    <source>
        <dbReference type="HAMAP-Rule" id="MF_00073"/>
    </source>
</evidence>
<dbReference type="PANTHER" id="PTHR11078:SF3">
    <property type="entry name" value="ANTITERMINATION NUSB DOMAIN-CONTAINING PROTEIN"/>
    <property type="match status" value="1"/>
</dbReference>
<dbReference type="AlphaFoldDB" id="A0AAE3LPA1"/>
<evidence type="ECO:0000256" key="2">
    <source>
        <dbReference type="ARBA" id="ARBA00022814"/>
    </source>
</evidence>
<evidence type="ECO:0000256" key="4">
    <source>
        <dbReference type="ARBA" id="ARBA00023015"/>
    </source>
</evidence>
<evidence type="ECO:0000259" key="7">
    <source>
        <dbReference type="Pfam" id="PF01029"/>
    </source>
</evidence>
<evidence type="ECO:0000256" key="1">
    <source>
        <dbReference type="ARBA" id="ARBA00005952"/>
    </source>
</evidence>
<dbReference type="GO" id="GO:0031564">
    <property type="term" value="P:transcription antitermination"/>
    <property type="evidence" value="ECO:0007669"/>
    <property type="project" value="UniProtKB-KW"/>
</dbReference>
<organism evidence="8 9">
    <name type="scientific">Haoranjiania flava</name>
    <dbReference type="NCBI Taxonomy" id="1856322"/>
    <lineage>
        <taxon>Bacteria</taxon>
        <taxon>Pseudomonadati</taxon>
        <taxon>Bacteroidota</taxon>
        <taxon>Chitinophagia</taxon>
        <taxon>Chitinophagales</taxon>
        <taxon>Chitinophagaceae</taxon>
        <taxon>Haoranjiania</taxon>
    </lineage>
</organism>
<dbReference type="GO" id="GO:0006353">
    <property type="term" value="P:DNA-templated transcription termination"/>
    <property type="evidence" value="ECO:0007669"/>
    <property type="project" value="UniProtKB-UniRule"/>
</dbReference>
<dbReference type="PANTHER" id="PTHR11078">
    <property type="entry name" value="N UTILIZATION SUBSTANCE PROTEIN B-RELATED"/>
    <property type="match status" value="1"/>
</dbReference>
<protein>
    <recommendedName>
        <fullName evidence="6">Transcription antitermination protein NusB</fullName>
    </recommendedName>
    <alternativeName>
        <fullName evidence="6">Antitermination factor NusB</fullName>
    </alternativeName>
</protein>
<feature type="domain" description="NusB/RsmB/TIM44" evidence="7">
    <location>
        <begin position="205"/>
        <end position="295"/>
    </location>
</feature>
<dbReference type="InterPro" id="IPR006027">
    <property type="entry name" value="NusB_RsmB_TIM44"/>
</dbReference>
<dbReference type="Pfam" id="PF01029">
    <property type="entry name" value="NusB"/>
    <property type="match status" value="1"/>
</dbReference>
<dbReference type="Proteomes" id="UP001209317">
    <property type="component" value="Unassembled WGS sequence"/>
</dbReference>